<dbReference type="AlphaFoldDB" id="A0A4Q1KPS2"/>
<comment type="caution">
    <text evidence="1">The sequence shown here is derived from an EMBL/GenBank/DDBJ whole genome shotgun (WGS) entry which is preliminary data.</text>
</comment>
<reference evidence="2" key="1">
    <citation type="submission" date="2019-01" db="EMBL/GenBank/DDBJ databases">
        <title>Cytophagaceae bacterium strain CAR-16.</title>
        <authorList>
            <person name="Chen W.-M."/>
        </authorList>
    </citation>
    <scope>NUCLEOTIDE SEQUENCE [LARGE SCALE GENOMIC DNA]</scope>
    <source>
        <strain evidence="2">CHR27</strain>
    </source>
</reference>
<sequence>MADRASASIMIGGAIARGCIPGLIAAIAADGGRADGEGEAVDDMSIRDGKTLEAFAYELPGGIFQEAESFCEQHRLPFVRSSASCAGAFGPERVIYTGEMPTVQFDTTEYDEVVLTRFGYRNLGSLEAVEDWFASAEFSPPPFSIIEGGEASAPGCEACHG</sequence>
<organism evidence="1 2">
    <name type="scientific">Sphingobium fluviale</name>
    <dbReference type="NCBI Taxonomy" id="2506423"/>
    <lineage>
        <taxon>Bacteria</taxon>
        <taxon>Pseudomonadati</taxon>
        <taxon>Pseudomonadota</taxon>
        <taxon>Alphaproteobacteria</taxon>
        <taxon>Sphingomonadales</taxon>
        <taxon>Sphingomonadaceae</taxon>
        <taxon>Sphingobium</taxon>
    </lineage>
</organism>
<accession>A0A4Q1KPS2</accession>
<proteinExistence type="predicted"/>
<dbReference type="EMBL" id="SBKP01000001">
    <property type="protein sequence ID" value="RXR30894.1"/>
    <property type="molecule type" value="Genomic_DNA"/>
</dbReference>
<dbReference type="OrthoDB" id="7193356at2"/>
<name>A0A4Q1KPS2_9SPHN</name>
<evidence type="ECO:0000313" key="1">
    <source>
        <dbReference type="EMBL" id="RXR30894.1"/>
    </source>
</evidence>
<protein>
    <submittedName>
        <fullName evidence="1">Uncharacterized protein</fullName>
    </submittedName>
</protein>
<dbReference type="Proteomes" id="UP000290958">
    <property type="component" value="Unassembled WGS sequence"/>
</dbReference>
<dbReference type="RefSeq" id="WP_129402669.1">
    <property type="nucleotide sequence ID" value="NZ_SBKP01000001.1"/>
</dbReference>
<keyword evidence="2" id="KW-1185">Reference proteome</keyword>
<evidence type="ECO:0000313" key="2">
    <source>
        <dbReference type="Proteomes" id="UP000290958"/>
    </source>
</evidence>
<gene>
    <name evidence="1" type="ORF">EQG66_00980</name>
</gene>